<dbReference type="InterPro" id="IPR011335">
    <property type="entry name" value="Restrct_endonuc-II-like"/>
</dbReference>
<dbReference type="eggNOG" id="arCOG01422">
    <property type="taxonomic scope" value="Archaea"/>
</dbReference>
<dbReference type="AlphaFoldDB" id="G7VG68"/>
<dbReference type="Pfam" id="PF07788">
    <property type="entry name" value="PDDEXK_10"/>
    <property type="match status" value="1"/>
</dbReference>
<sequence>MVNTCFYIPVSYVSVSVAEEVRRVLLEHPEILVEVLTARPHIVYEALAKLLPWEKLMKEIEEIKNTMATKKELEEVKNIMAKREELEKIGKRLEEIESRIATKEDLKTLATKEELEDIKNRMATKEDLKAFATKEDLRAFATKEDLKAFATKEDLKIFATKEELRAEIRKLSIQITALGARWGVWSEEAFREGVRELLREAGYVVERWTYFDDKGQIYGYPSEVELDVVVKNGVTILVEITSAVRRGDLPYVKRKVELYEKVSGRRVERVLLVSPFIHDKNPDFVRALARSLGIDIVSPAEHIEPGASG</sequence>
<dbReference type="InterPro" id="IPR012431">
    <property type="entry name" value="PDDEXK_10"/>
</dbReference>
<dbReference type="STRING" id="1104324.P186_1650"/>
<dbReference type="SUPFAM" id="SSF52980">
    <property type="entry name" value="Restriction endonuclease-like"/>
    <property type="match status" value="1"/>
</dbReference>
<proteinExistence type="predicted"/>
<dbReference type="KEGG" id="pyr:P186_1650"/>
<keyword evidence="3" id="KW-1185">Reference proteome</keyword>
<protein>
    <recommendedName>
        <fullName evidence="4">DUF3782 domain-containing protein</fullName>
    </recommendedName>
</protein>
<reference evidence="2 3" key="1">
    <citation type="journal article" date="2012" name="J. Bacteriol.">
        <title>Complete genome sequence of strain 1860, a crenarchaeon of the genus pyrobaculum able to grow with various electron acceptors.</title>
        <authorList>
            <person name="Mardanov A.V."/>
            <person name="Gumerov V.M."/>
            <person name="Slobodkina G.B."/>
            <person name="Beletsky A.V."/>
            <person name="Bonch-Osmolovskaya E.A."/>
            <person name="Ravin N.V."/>
            <person name="Skryabin K.G."/>
        </authorList>
    </citation>
    <scope>NUCLEOTIDE SEQUENCE [LARGE SCALE GENOMIC DNA]</scope>
    <source>
        <strain evidence="2 3">1860</strain>
    </source>
</reference>
<dbReference type="BioCyc" id="PSP1104324:GJSN-1621-MONOMER"/>
<evidence type="ECO:0000313" key="3">
    <source>
        <dbReference type="Proteomes" id="UP000005867"/>
    </source>
</evidence>
<dbReference type="PANTHER" id="PTHR34314">
    <property type="entry name" value="CRENARCHAEAL PROTEIN, PUTATIVE-RELATED"/>
    <property type="match status" value="1"/>
</dbReference>
<keyword evidence="1" id="KW-0175">Coiled coil</keyword>
<name>G7VG68_9CREN</name>
<accession>G7VG68</accession>
<evidence type="ECO:0008006" key="4">
    <source>
        <dbReference type="Google" id="ProtNLM"/>
    </source>
</evidence>
<dbReference type="EMBL" id="CP003098">
    <property type="protein sequence ID" value="AET33066.1"/>
    <property type="molecule type" value="Genomic_DNA"/>
</dbReference>
<dbReference type="InterPro" id="IPR024271">
    <property type="entry name" value="DUF3782"/>
</dbReference>
<feature type="coiled-coil region" evidence="1">
    <location>
        <begin position="56"/>
        <end position="135"/>
    </location>
</feature>
<evidence type="ECO:0000313" key="2">
    <source>
        <dbReference type="EMBL" id="AET33066.1"/>
    </source>
</evidence>
<organism evidence="2 3">
    <name type="scientific">Pyrobaculum ferrireducens</name>
    <dbReference type="NCBI Taxonomy" id="1104324"/>
    <lineage>
        <taxon>Archaea</taxon>
        <taxon>Thermoproteota</taxon>
        <taxon>Thermoprotei</taxon>
        <taxon>Thermoproteales</taxon>
        <taxon>Thermoproteaceae</taxon>
        <taxon>Pyrobaculum</taxon>
    </lineage>
</organism>
<dbReference type="Pfam" id="PF12644">
    <property type="entry name" value="DUF3782"/>
    <property type="match status" value="1"/>
</dbReference>
<gene>
    <name evidence="2" type="ORF">P186_1650</name>
</gene>
<evidence type="ECO:0000256" key="1">
    <source>
        <dbReference type="SAM" id="Coils"/>
    </source>
</evidence>
<dbReference type="PANTHER" id="PTHR34314:SF7">
    <property type="entry name" value="DUF3782 DOMAIN-CONTAINING PROTEIN"/>
    <property type="match status" value="1"/>
</dbReference>
<dbReference type="Proteomes" id="UP000005867">
    <property type="component" value="Chromosome"/>
</dbReference>
<dbReference type="HOGENOM" id="CLU_064028_1_0_2"/>